<name>A0ABR3BFQ7_PHYBL</name>
<feature type="domain" description="MINDY deubiquitinase" evidence="2">
    <location>
        <begin position="109"/>
        <end position="427"/>
    </location>
</feature>
<organism evidence="3 4">
    <name type="scientific">Phycomyces blakesleeanus</name>
    <dbReference type="NCBI Taxonomy" id="4837"/>
    <lineage>
        <taxon>Eukaryota</taxon>
        <taxon>Fungi</taxon>
        <taxon>Fungi incertae sedis</taxon>
        <taxon>Mucoromycota</taxon>
        <taxon>Mucoromycotina</taxon>
        <taxon>Mucoromycetes</taxon>
        <taxon>Mucorales</taxon>
        <taxon>Phycomycetaceae</taxon>
        <taxon>Phycomyces</taxon>
    </lineage>
</organism>
<feature type="compositionally biased region" description="Basic residues" evidence="1">
    <location>
        <begin position="498"/>
        <end position="507"/>
    </location>
</feature>
<dbReference type="Pfam" id="PF04424">
    <property type="entry name" value="MINDY_DUB"/>
    <property type="match status" value="1"/>
</dbReference>
<proteinExistence type="predicted"/>
<evidence type="ECO:0000313" key="3">
    <source>
        <dbReference type="EMBL" id="KAL0097693.1"/>
    </source>
</evidence>
<feature type="compositionally biased region" description="Basic and acidic residues" evidence="1">
    <location>
        <begin position="85"/>
        <end position="98"/>
    </location>
</feature>
<protein>
    <recommendedName>
        <fullName evidence="2">MINDY deubiquitinase domain-containing protein</fullName>
    </recommendedName>
</protein>
<feature type="region of interest" description="Disordered" evidence="1">
    <location>
        <begin position="59"/>
        <end position="102"/>
    </location>
</feature>
<dbReference type="InterPro" id="IPR007518">
    <property type="entry name" value="MINDY"/>
</dbReference>
<feature type="region of interest" description="Disordered" evidence="1">
    <location>
        <begin position="465"/>
        <end position="507"/>
    </location>
</feature>
<dbReference type="EMBL" id="JBCLYO010000001">
    <property type="protein sequence ID" value="KAL0097693.1"/>
    <property type="molecule type" value="Genomic_DNA"/>
</dbReference>
<keyword evidence="4" id="KW-1185">Reference proteome</keyword>
<gene>
    <name evidence="3" type="ORF">J3Q64DRAFT_1714787</name>
</gene>
<evidence type="ECO:0000256" key="1">
    <source>
        <dbReference type="SAM" id="MobiDB-lite"/>
    </source>
</evidence>
<reference evidence="3 4" key="1">
    <citation type="submission" date="2024-04" db="EMBL/GenBank/DDBJ databases">
        <title>Symmetric and asymmetric DNA N6-adenine methylation regulates different biological responses in Mucorales.</title>
        <authorList>
            <consortium name="Lawrence Berkeley National Laboratory"/>
            <person name="Lax C."/>
            <person name="Mondo S.J."/>
            <person name="Osorio-Concepcion M."/>
            <person name="Muszewska A."/>
            <person name="Corrochano-Luque M."/>
            <person name="Gutierrez G."/>
            <person name="Riley R."/>
            <person name="Lipzen A."/>
            <person name="Guo J."/>
            <person name="Hundley H."/>
            <person name="Amirebrahimi M."/>
            <person name="Ng V."/>
            <person name="Lorenzo-Gutierrez D."/>
            <person name="Binder U."/>
            <person name="Yang J."/>
            <person name="Song Y."/>
            <person name="Canovas D."/>
            <person name="Navarro E."/>
            <person name="Freitag M."/>
            <person name="Gabaldon T."/>
            <person name="Grigoriev I.V."/>
            <person name="Corrochano L.M."/>
            <person name="Nicolas F.E."/>
            <person name="Garre V."/>
        </authorList>
    </citation>
    <scope>NUCLEOTIDE SEQUENCE [LARGE SCALE GENOMIC DNA]</scope>
    <source>
        <strain evidence="3 4">L51</strain>
    </source>
</reference>
<accession>A0ABR3BFQ7</accession>
<dbReference type="PANTHER" id="PTHR18063">
    <property type="entry name" value="NF-E2 INDUCIBLE PROTEIN"/>
    <property type="match status" value="1"/>
</dbReference>
<sequence>MVDSTEELKAALSYKGQNLERSSVPINPMTDTAPLDNQSSHSIDAIARCLEEAKIASEQNNETSLPLEPTDPSHPDSLTPPLIHDSAEHTQDTQESSHRQSRIIVPAQEYLVKTIDWYSHDKKQKQIIRIVTQNENGPCPLVAICNVLLLREEITILPPDREMVTFEYLIERLGDYLLNHGPAEQKFQAKRGDIPTSPSSLSLSNELILSDHESEAKPSKMITRQSTTEHVATYRYNLDSALSILPNLQTGLDVNIGFSSIRDFEPTEELAMFDLFDVDLIHGWVADPQDSQTFDLVTKCGSYNSVVECIVQGDAISSELDNPDNQKVLSPEAERSITEGLVAASFLQDTATQLTYYGLQLLMDSIPKNKLCVLFRNNHFSTLYKHPETEGLYTLVTDSGLVKERSFVWESLADIDQGASEFFDGLFNKPFLESTQDADRGRISDMDLAIALSLEDQRNTEIALSNNDLVEPLKPTPVKEPSSKRASQLTMASTESTKKKRQSCNIS</sequence>
<evidence type="ECO:0000259" key="2">
    <source>
        <dbReference type="Pfam" id="PF04424"/>
    </source>
</evidence>
<dbReference type="Proteomes" id="UP001448207">
    <property type="component" value="Unassembled WGS sequence"/>
</dbReference>
<dbReference type="InterPro" id="IPR033979">
    <property type="entry name" value="MINDY_domain"/>
</dbReference>
<comment type="caution">
    <text evidence="3">The sequence shown here is derived from an EMBL/GenBank/DDBJ whole genome shotgun (WGS) entry which is preliminary data.</text>
</comment>
<evidence type="ECO:0000313" key="4">
    <source>
        <dbReference type="Proteomes" id="UP001448207"/>
    </source>
</evidence>
<feature type="compositionally biased region" description="Polar residues" evidence="1">
    <location>
        <begin position="484"/>
        <end position="495"/>
    </location>
</feature>
<dbReference type="PANTHER" id="PTHR18063:SF6">
    <property type="entry name" value="UBIQUITIN CARBOXYL-TERMINAL HYDROLASE"/>
    <property type="match status" value="1"/>
</dbReference>